<organism evidence="1 2">
    <name type="scientific">Vigna mungo</name>
    <name type="common">Black gram</name>
    <name type="synonym">Phaseolus mungo</name>
    <dbReference type="NCBI Taxonomy" id="3915"/>
    <lineage>
        <taxon>Eukaryota</taxon>
        <taxon>Viridiplantae</taxon>
        <taxon>Streptophyta</taxon>
        <taxon>Embryophyta</taxon>
        <taxon>Tracheophyta</taxon>
        <taxon>Spermatophyta</taxon>
        <taxon>Magnoliopsida</taxon>
        <taxon>eudicotyledons</taxon>
        <taxon>Gunneridae</taxon>
        <taxon>Pentapetalae</taxon>
        <taxon>rosids</taxon>
        <taxon>fabids</taxon>
        <taxon>Fabales</taxon>
        <taxon>Fabaceae</taxon>
        <taxon>Papilionoideae</taxon>
        <taxon>50 kb inversion clade</taxon>
        <taxon>NPAAA clade</taxon>
        <taxon>indigoferoid/millettioid clade</taxon>
        <taxon>Phaseoleae</taxon>
        <taxon>Vigna</taxon>
    </lineage>
</organism>
<proteinExistence type="predicted"/>
<dbReference type="EMBL" id="CP144700">
    <property type="protein sequence ID" value="WVZ22523.1"/>
    <property type="molecule type" value="Genomic_DNA"/>
</dbReference>
<name>A0AAQ3P9U1_VIGMU</name>
<accession>A0AAQ3P9U1</accession>
<protein>
    <submittedName>
        <fullName evidence="1">Uncharacterized protein</fullName>
    </submittedName>
</protein>
<dbReference type="Proteomes" id="UP001374535">
    <property type="component" value="Chromosome 1"/>
</dbReference>
<keyword evidence="2" id="KW-1185">Reference proteome</keyword>
<dbReference type="AlphaFoldDB" id="A0AAQ3P9U1"/>
<evidence type="ECO:0000313" key="1">
    <source>
        <dbReference type="EMBL" id="WVZ22523.1"/>
    </source>
</evidence>
<reference evidence="1 2" key="1">
    <citation type="journal article" date="2023" name="Life. Sci Alliance">
        <title>Evolutionary insights into 3D genome organization and epigenetic landscape of Vigna mungo.</title>
        <authorList>
            <person name="Junaid A."/>
            <person name="Singh B."/>
            <person name="Bhatia S."/>
        </authorList>
    </citation>
    <scope>NUCLEOTIDE SEQUENCE [LARGE SCALE GENOMIC DNA]</scope>
    <source>
        <strain evidence="1">Urdbean</strain>
    </source>
</reference>
<evidence type="ECO:0000313" key="2">
    <source>
        <dbReference type="Proteomes" id="UP001374535"/>
    </source>
</evidence>
<gene>
    <name evidence="1" type="ORF">V8G54_001067</name>
</gene>
<sequence>MRQRSLRRAARVGERRRWKFLPWWRVGCCKKKHWLMEDEGTAVSVILGMICRRKNEDRLVVLEWTNMQVRVCIFAFRDCGSLFAEVDESTREMGRSFMMVHQWRKLRVSRLMVVTIKQWRQDVDVAALCWSVMRRGLGSLGGATARLAVACGY</sequence>